<evidence type="ECO:0000313" key="1">
    <source>
        <dbReference type="EMBL" id="KKM64190.1"/>
    </source>
</evidence>
<reference evidence="1" key="1">
    <citation type="journal article" date="2015" name="Nature">
        <title>Complex archaea that bridge the gap between prokaryotes and eukaryotes.</title>
        <authorList>
            <person name="Spang A."/>
            <person name="Saw J.H."/>
            <person name="Jorgensen S.L."/>
            <person name="Zaremba-Niedzwiedzka K."/>
            <person name="Martijn J."/>
            <person name="Lind A.E."/>
            <person name="van Eijk R."/>
            <person name="Schleper C."/>
            <person name="Guy L."/>
            <person name="Ettema T.J."/>
        </authorList>
    </citation>
    <scope>NUCLEOTIDE SEQUENCE</scope>
</reference>
<dbReference type="EMBL" id="LAZR01010950">
    <property type="protein sequence ID" value="KKM64190.1"/>
    <property type="molecule type" value="Genomic_DNA"/>
</dbReference>
<protein>
    <recommendedName>
        <fullName evidence="2">Transposase IS4-like domain-containing protein</fullName>
    </recommendedName>
</protein>
<dbReference type="PANTHER" id="PTHR33803">
    <property type="entry name" value="IS1478 TRANSPOSASE"/>
    <property type="match status" value="1"/>
</dbReference>
<gene>
    <name evidence="1" type="ORF">LCGC14_1503880</name>
</gene>
<proteinExistence type="predicted"/>
<dbReference type="PANTHER" id="PTHR33803:SF3">
    <property type="entry name" value="BLL1974 PROTEIN"/>
    <property type="match status" value="1"/>
</dbReference>
<organism evidence="1">
    <name type="scientific">marine sediment metagenome</name>
    <dbReference type="NCBI Taxonomy" id="412755"/>
    <lineage>
        <taxon>unclassified sequences</taxon>
        <taxon>metagenomes</taxon>
        <taxon>ecological metagenomes</taxon>
    </lineage>
</organism>
<comment type="caution">
    <text evidence="1">The sequence shown here is derived from an EMBL/GenBank/DDBJ whole genome shotgun (WGS) entry which is preliminary data.</text>
</comment>
<name>A0A0F9LIP2_9ZZZZ</name>
<dbReference type="AlphaFoldDB" id="A0A0F9LIP2"/>
<sequence length="82" mass="9337">MGIQAHHGNPYDGQTLGGILKQVEQLTGWEVKDAYCDRGYRGYKYDGNANIHIAGQRNRGRPKTRTQRKWLGRRNAIEPKIG</sequence>
<evidence type="ECO:0008006" key="2">
    <source>
        <dbReference type="Google" id="ProtNLM"/>
    </source>
</evidence>
<accession>A0A0F9LIP2</accession>
<feature type="non-terminal residue" evidence="1">
    <location>
        <position position="82"/>
    </location>
</feature>